<accession>A0A3Q1F0V3</accession>
<evidence type="ECO:0000313" key="1">
    <source>
        <dbReference type="Ensembl" id="ENSAPOP00000001060.1"/>
    </source>
</evidence>
<dbReference type="GeneTree" id="ENSGT00990000203721"/>
<dbReference type="InParanoid" id="A0A3Q1F0V3"/>
<evidence type="ECO:0000313" key="2">
    <source>
        <dbReference type="Proteomes" id="UP000257200"/>
    </source>
</evidence>
<protein>
    <submittedName>
        <fullName evidence="1">Si:ch211-158m24.12</fullName>
    </submittedName>
</protein>
<reference evidence="1" key="2">
    <citation type="submission" date="2025-09" db="UniProtKB">
        <authorList>
            <consortium name="Ensembl"/>
        </authorList>
    </citation>
    <scope>IDENTIFICATION</scope>
</reference>
<dbReference type="Proteomes" id="UP000257200">
    <property type="component" value="Unplaced"/>
</dbReference>
<organism evidence="1 2">
    <name type="scientific">Acanthochromis polyacanthus</name>
    <name type="common">spiny chromis</name>
    <dbReference type="NCBI Taxonomy" id="80966"/>
    <lineage>
        <taxon>Eukaryota</taxon>
        <taxon>Metazoa</taxon>
        <taxon>Chordata</taxon>
        <taxon>Craniata</taxon>
        <taxon>Vertebrata</taxon>
        <taxon>Euteleostomi</taxon>
        <taxon>Actinopterygii</taxon>
        <taxon>Neopterygii</taxon>
        <taxon>Teleostei</taxon>
        <taxon>Neoteleostei</taxon>
        <taxon>Acanthomorphata</taxon>
        <taxon>Ovalentaria</taxon>
        <taxon>Pomacentridae</taxon>
        <taxon>Acanthochromis</taxon>
    </lineage>
</organism>
<sequence>MLHLPQLRQMSLLLPAFHGQVLGLIESLLVFHCDLQVLLHPLQRSWLFGHYRPSRPESETDQPPAFSDC</sequence>
<proteinExistence type="predicted"/>
<reference evidence="1" key="1">
    <citation type="submission" date="2025-08" db="UniProtKB">
        <authorList>
            <consortium name="Ensembl"/>
        </authorList>
    </citation>
    <scope>IDENTIFICATION</scope>
</reference>
<name>A0A3Q1F0V3_9TELE</name>
<dbReference type="AlphaFoldDB" id="A0A3Q1F0V3"/>
<dbReference type="Ensembl" id="ENSAPOT00000015817.1">
    <property type="protein sequence ID" value="ENSAPOP00000001060.1"/>
    <property type="gene ID" value="ENSAPOG00000002295.1"/>
</dbReference>
<keyword evidence="2" id="KW-1185">Reference proteome</keyword>